<dbReference type="RefSeq" id="WP_112000067.1">
    <property type="nucleotide sequence ID" value="NZ_CP053828.1"/>
</dbReference>
<gene>
    <name evidence="1" type="ORF">F7P66_03320</name>
</gene>
<dbReference type="GeneID" id="56510923"/>
<keyword evidence="1" id="KW-0378">Hydrolase</keyword>
<keyword evidence="1" id="KW-0540">Nuclease</keyword>
<organism evidence="1 2">
    <name type="scientific">Campylobacter hyointestinalis subsp. lawsonii</name>
    <dbReference type="NCBI Taxonomy" id="91353"/>
    <lineage>
        <taxon>Bacteria</taxon>
        <taxon>Pseudomonadati</taxon>
        <taxon>Campylobacterota</taxon>
        <taxon>Epsilonproteobacteria</taxon>
        <taxon>Campylobacterales</taxon>
        <taxon>Campylobacteraceae</taxon>
        <taxon>Campylobacter</taxon>
    </lineage>
</organism>
<protein>
    <submittedName>
        <fullName evidence="1">Restriction endonuclease</fullName>
    </submittedName>
</protein>
<dbReference type="GO" id="GO:0004519">
    <property type="term" value="F:endonuclease activity"/>
    <property type="evidence" value="ECO:0007669"/>
    <property type="project" value="UniProtKB-KW"/>
</dbReference>
<reference evidence="1 2" key="1">
    <citation type="submission" date="2019-09" db="EMBL/GenBank/DDBJ databases">
        <title>Draft genome sequences of 48 bacterial type strains from the CCUG.</title>
        <authorList>
            <person name="Tunovic T."/>
            <person name="Pineiro-Iglesias B."/>
            <person name="Unosson C."/>
            <person name="Inganas E."/>
            <person name="Ohlen M."/>
            <person name="Cardew S."/>
            <person name="Jensie-Markopoulos S."/>
            <person name="Salva-Serra F."/>
            <person name="Jaen-Luchoro D."/>
            <person name="Karlsson R."/>
            <person name="Svensson-Stadler L."/>
            <person name="Chun J."/>
            <person name="Moore E."/>
        </authorList>
    </citation>
    <scope>NUCLEOTIDE SEQUENCE [LARGE SCALE GENOMIC DNA]</scope>
    <source>
        <strain evidence="1 2">CCUG 34538</strain>
    </source>
</reference>
<dbReference type="EMBL" id="VZON01000002">
    <property type="protein sequence ID" value="KAB0613720.1"/>
    <property type="molecule type" value="Genomic_DNA"/>
</dbReference>
<proteinExistence type="predicted"/>
<name>A0AAV6EFJ9_CAMHY</name>
<dbReference type="Proteomes" id="UP000423641">
    <property type="component" value="Unassembled WGS sequence"/>
</dbReference>
<evidence type="ECO:0000313" key="1">
    <source>
        <dbReference type="EMBL" id="KAB0613720.1"/>
    </source>
</evidence>
<evidence type="ECO:0000313" key="2">
    <source>
        <dbReference type="Proteomes" id="UP000423641"/>
    </source>
</evidence>
<dbReference type="AlphaFoldDB" id="A0AAV6EFJ9"/>
<accession>A0AAV6EFJ9</accession>
<sequence length="200" mass="23974">MLLDDIVKYLVNSDFALSNYTRDGRLNSAFNEDEIIQIIENKFNIDRPNSRDWFDFSFTQNNSLYPVNIKVSKTNTADNLNCKLGIYYVLTGQIPCFHNGVRWEEYFKFLSENIRENSIGYYFLIINKNNLKDVFYTSLKSIKVLQPNGNNLPFQARWDLNKERVWRTYKESKDFILDVFRESLQMRSEAYESFKRYFYV</sequence>
<comment type="caution">
    <text evidence="1">The sequence shown here is derived from an EMBL/GenBank/DDBJ whole genome shotgun (WGS) entry which is preliminary data.</text>
</comment>
<keyword evidence="1" id="KW-0255">Endonuclease</keyword>